<dbReference type="InterPro" id="IPR050796">
    <property type="entry name" value="SCF_F-box_component"/>
</dbReference>
<dbReference type="AlphaFoldDB" id="A0A445AYF4"/>
<feature type="domain" description="F-box" evidence="1">
    <location>
        <begin position="20"/>
        <end position="51"/>
    </location>
</feature>
<organism evidence="3 4">
    <name type="scientific">Arachis hypogaea</name>
    <name type="common">Peanut</name>
    <dbReference type="NCBI Taxonomy" id="3818"/>
    <lineage>
        <taxon>Eukaryota</taxon>
        <taxon>Viridiplantae</taxon>
        <taxon>Streptophyta</taxon>
        <taxon>Embryophyta</taxon>
        <taxon>Tracheophyta</taxon>
        <taxon>Spermatophyta</taxon>
        <taxon>Magnoliopsida</taxon>
        <taxon>eudicotyledons</taxon>
        <taxon>Gunneridae</taxon>
        <taxon>Pentapetalae</taxon>
        <taxon>rosids</taxon>
        <taxon>fabids</taxon>
        <taxon>Fabales</taxon>
        <taxon>Fabaceae</taxon>
        <taxon>Papilionoideae</taxon>
        <taxon>50 kb inversion clade</taxon>
        <taxon>dalbergioids sensu lato</taxon>
        <taxon>Dalbergieae</taxon>
        <taxon>Pterocarpus clade</taxon>
        <taxon>Arachis</taxon>
    </lineage>
</organism>
<dbReference type="InterPro" id="IPR036047">
    <property type="entry name" value="F-box-like_dom_sf"/>
</dbReference>
<dbReference type="STRING" id="3818.A0A445AYF4"/>
<evidence type="ECO:0000259" key="1">
    <source>
        <dbReference type="Pfam" id="PF00646"/>
    </source>
</evidence>
<dbReference type="PANTHER" id="PTHR31672:SF13">
    <property type="entry name" value="F-BOX PROTEIN CPR30-LIKE"/>
    <property type="match status" value="1"/>
</dbReference>
<dbReference type="InterPro" id="IPR001810">
    <property type="entry name" value="F-box_dom"/>
</dbReference>
<gene>
    <name evidence="3" type="ORF">Ahy_B01g056241</name>
</gene>
<feature type="domain" description="F-box associated beta-propeller type 3" evidence="2">
    <location>
        <begin position="347"/>
        <end position="466"/>
    </location>
</feature>
<comment type="caution">
    <text evidence="3">The sequence shown here is derived from an EMBL/GenBank/DDBJ whole genome shotgun (WGS) entry which is preliminary data.</text>
</comment>
<protein>
    <submittedName>
        <fullName evidence="3">Uncharacterized protein</fullName>
    </submittedName>
</protein>
<evidence type="ECO:0000313" key="3">
    <source>
        <dbReference type="EMBL" id="RYR31437.1"/>
    </source>
</evidence>
<dbReference type="InterPro" id="IPR013187">
    <property type="entry name" value="F-box-assoc_dom_typ3"/>
</dbReference>
<dbReference type="Proteomes" id="UP000289738">
    <property type="component" value="Chromosome B01"/>
</dbReference>
<evidence type="ECO:0000259" key="2">
    <source>
        <dbReference type="Pfam" id="PF08268"/>
    </source>
</evidence>
<proteinExistence type="predicted"/>
<evidence type="ECO:0000313" key="4">
    <source>
        <dbReference type="Proteomes" id="UP000289738"/>
    </source>
</evidence>
<dbReference type="EMBL" id="SDMP01000011">
    <property type="protein sequence ID" value="RYR31437.1"/>
    <property type="molecule type" value="Genomic_DNA"/>
</dbReference>
<dbReference type="Pfam" id="PF00646">
    <property type="entry name" value="F-box"/>
    <property type="match status" value="1"/>
</dbReference>
<dbReference type="SUPFAM" id="SSF81383">
    <property type="entry name" value="F-box domain"/>
    <property type="match status" value="1"/>
</dbReference>
<dbReference type="Gene3D" id="1.20.1280.50">
    <property type="match status" value="1"/>
</dbReference>
<dbReference type="Pfam" id="PF08268">
    <property type="entry name" value="FBA_3"/>
    <property type="match status" value="1"/>
</dbReference>
<reference evidence="3 4" key="1">
    <citation type="submission" date="2019-01" db="EMBL/GenBank/DDBJ databases">
        <title>Sequencing of cultivated peanut Arachis hypogaea provides insights into genome evolution and oil improvement.</title>
        <authorList>
            <person name="Chen X."/>
        </authorList>
    </citation>
    <scope>NUCLEOTIDE SEQUENCE [LARGE SCALE GENOMIC DNA]</scope>
    <source>
        <strain evidence="4">cv. Fuhuasheng</strain>
        <tissue evidence="3">Leaves</tissue>
    </source>
</reference>
<sequence length="481" mass="55556">MSDNKELISSLAESIEGNDYLLTQILIRVPLRDIITFKCVSKRWLSLISDPFLSRSHATVKQRVSSLFLDLAPNTGSYQEVKFFYLDKKIYRSSFSSFFPKNPDLRSSLITQSCNGLMLLESKDPVFIYNPTTEDKKTLPACPLAFHPFDPMRFLGYKKRGCSFPPTFPVDFQRATYFKDSIYWIGSKTTLRFDLKEECMKDDMPPLPPEPCHYGYVLALACGYMNLAGFESIESSVCVFRLKEDYSSPRIGCPYTYRSDDLFSERYGYVYSIIHLIEDNEDDMGLLIHQPNKVVVLPRYHDLQMCLQAVALSHLRSFFCRCHATVKQRVSGLFLDLAPNTGSYQEVKFFYLDQKTYRSSFSSFFPKNPDLRSSLITQSCNGLMLLESEDAVFIYNPTTEDNKTLPSCFPSFDPLNLHYSLAFDPMRFLGYKVICIFYGMNSKNECFQTKIYSSESNVWKRGCSFPPTFPIDFHKVTYFKD</sequence>
<keyword evidence="4" id="KW-1185">Reference proteome</keyword>
<accession>A0A445AYF4</accession>
<name>A0A445AYF4_ARAHY</name>
<dbReference type="PANTHER" id="PTHR31672">
    <property type="entry name" value="BNACNNG10540D PROTEIN"/>
    <property type="match status" value="1"/>
</dbReference>